<keyword evidence="1" id="KW-0808">Transferase</keyword>
<dbReference type="CDD" id="cd03811">
    <property type="entry name" value="GT4_GT28_WabH-like"/>
    <property type="match status" value="1"/>
</dbReference>
<dbReference type="KEGG" id="tav:G4V39_01355"/>
<dbReference type="AlphaFoldDB" id="A0A6G7PTQ2"/>
<dbReference type="GO" id="GO:0016757">
    <property type="term" value="F:glycosyltransferase activity"/>
    <property type="evidence" value="ECO:0007669"/>
    <property type="project" value="InterPro"/>
</dbReference>
<dbReference type="Gene3D" id="3.40.50.2000">
    <property type="entry name" value="Glycogen Phosphorylase B"/>
    <property type="match status" value="2"/>
</dbReference>
<dbReference type="Proteomes" id="UP000502179">
    <property type="component" value="Chromosome"/>
</dbReference>
<keyword evidence="2" id="KW-1185">Reference proteome</keyword>
<dbReference type="RefSeq" id="WP_166031222.1">
    <property type="nucleotide sequence ID" value="NZ_CP048877.1"/>
</dbReference>
<name>A0A6G7PTQ2_9BACT</name>
<dbReference type="EMBL" id="CP048877">
    <property type="protein sequence ID" value="QIJ71000.1"/>
    <property type="molecule type" value="Genomic_DNA"/>
</dbReference>
<accession>A0A6G7PTQ2</accession>
<dbReference type="Pfam" id="PF13439">
    <property type="entry name" value="Glyco_transf_4"/>
    <property type="match status" value="1"/>
</dbReference>
<dbReference type="PANTHER" id="PTHR12526:SF638">
    <property type="entry name" value="SPORE COAT PROTEIN SA"/>
    <property type="match status" value="1"/>
</dbReference>
<reference evidence="1 2" key="1">
    <citation type="submission" date="2020-02" db="EMBL/GenBank/DDBJ databases">
        <title>Genome analysis of Thermosulfuriphilus ammonigenes ST65T, an anaerobic thermophilic chemolithoautotrophic bacterium isolated from a deep-sea hydrothermal vent.</title>
        <authorList>
            <person name="Slobodkina G."/>
            <person name="Allioux M."/>
            <person name="Merkel A."/>
            <person name="Alain K."/>
            <person name="Jebbar M."/>
            <person name="Slobodkin A."/>
        </authorList>
    </citation>
    <scope>NUCLEOTIDE SEQUENCE [LARGE SCALE GENOMIC DNA]</scope>
    <source>
        <strain evidence="1 2">ST65</strain>
    </source>
</reference>
<gene>
    <name evidence="1" type="ORF">G4V39_01355</name>
</gene>
<dbReference type="PANTHER" id="PTHR12526">
    <property type="entry name" value="GLYCOSYLTRANSFERASE"/>
    <property type="match status" value="1"/>
</dbReference>
<evidence type="ECO:0000313" key="2">
    <source>
        <dbReference type="Proteomes" id="UP000502179"/>
    </source>
</evidence>
<organism evidence="1 2">
    <name type="scientific">Thermosulfuriphilus ammonigenes</name>
    <dbReference type="NCBI Taxonomy" id="1936021"/>
    <lineage>
        <taxon>Bacteria</taxon>
        <taxon>Pseudomonadati</taxon>
        <taxon>Thermodesulfobacteriota</taxon>
        <taxon>Thermodesulfobacteria</taxon>
        <taxon>Thermodesulfobacteriales</taxon>
        <taxon>Thermodesulfobacteriaceae</taxon>
        <taxon>Thermosulfuriphilus</taxon>
    </lineage>
</organism>
<sequence>MKIAIYVGPTNGGSVARISTYLANGFLKEGLEVDLLVRRTKENLIGDLAPGIRTLDLGSSNAAIQLAKLAWYLRRKRPQALITHRIRENTLCLRARDLVAGKTRIFSVIHGPMSVKLKNLRPSKRKRRLKDLQKYYPLNDGLIAISRATAEDTRDLLRLSPEKIWTIPNPAFDDTLFHLAQEPVDHPFFSQPGVKVILGVGRLEKEKDFPTLIKAFSILVSQDRSCRLLILGEGSLRPQLEGLIRELDLQGLIDMPGFVKNPYAYMKRAHLVALSSTWDALPTVLIEALALGTPVVSTSCGPGPEEILEQGRLGMLVPPKEVEALARAMEASLSSPPDREALRSGAMRYHASRVIPLYLRTLGLAER</sequence>
<protein>
    <submittedName>
        <fullName evidence="1">Glycosyltransferase</fullName>
    </submittedName>
</protein>
<dbReference type="SUPFAM" id="SSF53756">
    <property type="entry name" value="UDP-Glycosyltransferase/glycogen phosphorylase"/>
    <property type="match status" value="1"/>
</dbReference>
<dbReference type="InterPro" id="IPR001296">
    <property type="entry name" value="Glyco_trans_1"/>
</dbReference>
<evidence type="ECO:0000313" key="1">
    <source>
        <dbReference type="EMBL" id="QIJ71000.1"/>
    </source>
</evidence>
<proteinExistence type="predicted"/>
<dbReference type="InterPro" id="IPR028098">
    <property type="entry name" value="Glyco_trans_4-like_N"/>
</dbReference>
<dbReference type="Pfam" id="PF00534">
    <property type="entry name" value="Glycos_transf_1"/>
    <property type="match status" value="1"/>
</dbReference>